<dbReference type="SMART" id="SM00342">
    <property type="entry name" value="HTH_ARAC"/>
    <property type="match status" value="1"/>
</dbReference>
<evidence type="ECO:0000256" key="3">
    <source>
        <dbReference type="ARBA" id="ARBA00023163"/>
    </source>
</evidence>
<dbReference type="PANTHER" id="PTHR43280">
    <property type="entry name" value="ARAC-FAMILY TRANSCRIPTIONAL REGULATOR"/>
    <property type="match status" value="1"/>
</dbReference>
<dbReference type="InterPro" id="IPR018062">
    <property type="entry name" value="HTH_AraC-typ_CS"/>
</dbReference>
<proteinExistence type="predicted"/>
<accession>A0A9D2STT1</accession>
<keyword evidence="2" id="KW-0238">DNA-binding</keyword>
<evidence type="ECO:0000313" key="6">
    <source>
        <dbReference type="Proteomes" id="UP000823890"/>
    </source>
</evidence>
<reference evidence="5" key="2">
    <citation type="submission" date="2021-04" db="EMBL/GenBank/DDBJ databases">
        <authorList>
            <person name="Gilroy R."/>
        </authorList>
    </citation>
    <scope>NUCLEOTIDE SEQUENCE</scope>
    <source>
        <strain evidence="5">ChiW19-954</strain>
    </source>
</reference>
<gene>
    <name evidence="5" type="ORF">H9758_04520</name>
</gene>
<dbReference type="PROSITE" id="PS01124">
    <property type="entry name" value="HTH_ARAC_FAMILY_2"/>
    <property type="match status" value="1"/>
</dbReference>
<dbReference type="PROSITE" id="PS00041">
    <property type="entry name" value="HTH_ARAC_FAMILY_1"/>
    <property type="match status" value="1"/>
</dbReference>
<dbReference type="AlphaFoldDB" id="A0A9D2STT1"/>
<keyword evidence="3" id="KW-0804">Transcription</keyword>
<dbReference type="SUPFAM" id="SSF46689">
    <property type="entry name" value="Homeodomain-like"/>
    <property type="match status" value="2"/>
</dbReference>
<dbReference type="EMBL" id="DWWO01000056">
    <property type="protein sequence ID" value="HJC33841.1"/>
    <property type="molecule type" value="Genomic_DNA"/>
</dbReference>
<feature type="domain" description="HTH araC/xylS-type" evidence="4">
    <location>
        <begin position="1"/>
        <end position="97"/>
    </location>
</feature>
<dbReference type="GO" id="GO:0043565">
    <property type="term" value="F:sequence-specific DNA binding"/>
    <property type="evidence" value="ECO:0007669"/>
    <property type="project" value="InterPro"/>
</dbReference>
<organism evidence="5 6">
    <name type="scientific">Candidatus Mediterraneibacter faecipullorum</name>
    <dbReference type="NCBI Taxonomy" id="2838670"/>
    <lineage>
        <taxon>Bacteria</taxon>
        <taxon>Bacillati</taxon>
        <taxon>Bacillota</taxon>
        <taxon>Clostridia</taxon>
        <taxon>Lachnospirales</taxon>
        <taxon>Lachnospiraceae</taxon>
        <taxon>Mediterraneibacter</taxon>
    </lineage>
</organism>
<dbReference type="Proteomes" id="UP000823890">
    <property type="component" value="Unassembled WGS sequence"/>
</dbReference>
<dbReference type="Pfam" id="PF12833">
    <property type="entry name" value="HTH_18"/>
    <property type="match status" value="1"/>
</dbReference>
<dbReference type="InterPro" id="IPR020449">
    <property type="entry name" value="Tscrpt_reg_AraC-type_HTH"/>
</dbReference>
<dbReference type="PANTHER" id="PTHR43280:SF2">
    <property type="entry name" value="HTH-TYPE TRANSCRIPTIONAL REGULATOR EXSA"/>
    <property type="match status" value="1"/>
</dbReference>
<comment type="caution">
    <text evidence="5">The sequence shown here is derived from an EMBL/GenBank/DDBJ whole genome shotgun (WGS) entry which is preliminary data.</text>
</comment>
<evidence type="ECO:0000256" key="2">
    <source>
        <dbReference type="ARBA" id="ARBA00023125"/>
    </source>
</evidence>
<protein>
    <submittedName>
        <fullName evidence="5">AraC family transcriptional regulator</fullName>
    </submittedName>
</protein>
<keyword evidence="1" id="KW-0805">Transcription regulation</keyword>
<sequence>MLAYIQANYAEHMSLSDIAASAAISTRECTRCFKNTIHKTPFEYLMDYRLDMAEKMLKNTEEPILDIAMKCGFSNGAYFGKIFKEQRGITPGAFRKRSQKARNSG</sequence>
<evidence type="ECO:0000256" key="1">
    <source>
        <dbReference type="ARBA" id="ARBA00023015"/>
    </source>
</evidence>
<evidence type="ECO:0000259" key="4">
    <source>
        <dbReference type="PROSITE" id="PS01124"/>
    </source>
</evidence>
<dbReference type="PRINTS" id="PR00032">
    <property type="entry name" value="HTHARAC"/>
</dbReference>
<dbReference type="InterPro" id="IPR009057">
    <property type="entry name" value="Homeodomain-like_sf"/>
</dbReference>
<evidence type="ECO:0000313" key="5">
    <source>
        <dbReference type="EMBL" id="HJC33841.1"/>
    </source>
</evidence>
<dbReference type="Gene3D" id="1.10.10.60">
    <property type="entry name" value="Homeodomain-like"/>
    <property type="match status" value="2"/>
</dbReference>
<reference evidence="5" key="1">
    <citation type="journal article" date="2021" name="PeerJ">
        <title>Extensive microbial diversity within the chicken gut microbiome revealed by metagenomics and culture.</title>
        <authorList>
            <person name="Gilroy R."/>
            <person name="Ravi A."/>
            <person name="Getino M."/>
            <person name="Pursley I."/>
            <person name="Horton D.L."/>
            <person name="Alikhan N.F."/>
            <person name="Baker D."/>
            <person name="Gharbi K."/>
            <person name="Hall N."/>
            <person name="Watson M."/>
            <person name="Adriaenssens E.M."/>
            <person name="Foster-Nyarko E."/>
            <person name="Jarju S."/>
            <person name="Secka A."/>
            <person name="Antonio M."/>
            <person name="Oren A."/>
            <person name="Chaudhuri R.R."/>
            <person name="La Ragione R."/>
            <person name="Hildebrand F."/>
            <person name="Pallen M.J."/>
        </authorList>
    </citation>
    <scope>NUCLEOTIDE SEQUENCE</scope>
    <source>
        <strain evidence="5">ChiW19-954</strain>
    </source>
</reference>
<dbReference type="GO" id="GO:0003700">
    <property type="term" value="F:DNA-binding transcription factor activity"/>
    <property type="evidence" value="ECO:0007669"/>
    <property type="project" value="InterPro"/>
</dbReference>
<dbReference type="InterPro" id="IPR018060">
    <property type="entry name" value="HTH_AraC"/>
</dbReference>
<name>A0A9D2STT1_9FIRM</name>